<sequence>MALETANYINDLTITNPTASDPKSQGDDHIRMLKTVLKECFAGFTGAVIITAAETGTAAAHVLNPATALLAYTTGLMLLYRPVYAGTGALTVNVSGLGAKPVKTLLGAEPTAGDIVANQPLLLMYDGTNFVIIAGSETLLRTGNQTMTGNLTMVGNQIVTGDFSVSGKLSGPGMSAKGNVDGQIWAGAQDFTAATITAATKTTGTATNEVATCAFVVAQAFSPVLPGQTGNAGKVLTTDGANASWGTNAASVLYLYNNF</sequence>
<gene>
    <name evidence="1" type="ORF">H8L47_25095</name>
</gene>
<evidence type="ECO:0000313" key="1">
    <source>
        <dbReference type="EMBL" id="MBC3910853.1"/>
    </source>
</evidence>
<protein>
    <submittedName>
        <fullName evidence="1">Uncharacterized protein</fullName>
    </submittedName>
</protein>
<keyword evidence="2" id="KW-1185">Reference proteome</keyword>
<accession>A0ABR6ZGK1</accession>
<organism evidence="1 2">
    <name type="scientific">Undibacterium umbellatum</name>
    <dbReference type="NCBI Taxonomy" id="2762300"/>
    <lineage>
        <taxon>Bacteria</taxon>
        <taxon>Pseudomonadati</taxon>
        <taxon>Pseudomonadota</taxon>
        <taxon>Betaproteobacteria</taxon>
        <taxon>Burkholderiales</taxon>
        <taxon>Oxalobacteraceae</taxon>
        <taxon>Undibacterium</taxon>
    </lineage>
</organism>
<reference evidence="1 2" key="1">
    <citation type="submission" date="2020-08" db="EMBL/GenBank/DDBJ databases">
        <title>Novel species isolated from subtropical streams in China.</title>
        <authorList>
            <person name="Lu H."/>
        </authorList>
    </citation>
    <scope>NUCLEOTIDE SEQUENCE [LARGE SCALE GENOMIC DNA]</scope>
    <source>
        <strain evidence="1 2">NL8W</strain>
    </source>
</reference>
<dbReference type="EMBL" id="JACOFX010000020">
    <property type="protein sequence ID" value="MBC3910853.1"/>
    <property type="molecule type" value="Genomic_DNA"/>
</dbReference>
<comment type="caution">
    <text evidence="1">The sequence shown here is derived from an EMBL/GenBank/DDBJ whole genome shotgun (WGS) entry which is preliminary data.</text>
</comment>
<name>A0ABR6ZGK1_9BURK</name>
<proteinExistence type="predicted"/>
<dbReference type="Proteomes" id="UP000646911">
    <property type="component" value="Unassembled WGS sequence"/>
</dbReference>
<dbReference type="RefSeq" id="WP_186956424.1">
    <property type="nucleotide sequence ID" value="NZ_JACOFX010000020.1"/>
</dbReference>
<evidence type="ECO:0000313" key="2">
    <source>
        <dbReference type="Proteomes" id="UP000646911"/>
    </source>
</evidence>